<evidence type="ECO:0000313" key="2">
    <source>
        <dbReference type="EMBL" id="UWX53995.1"/>
    </source>
</evidence>
<gene>
    <name evidence="2" type="ORF">NYZ99_13045</name>
</gene>
<dbReference type="Gene3D" id="3.40.50.720">
    <property type="entry name" value="NAD(P)-binding Rossmann-like Domain"/>
    <property type="match status" value="1"/>
</dbReference>
<sequence>MKTILTLIGILTLSITSFSQEKPLKLGIAGLTHGHVGWILGREHQPDINMVGIFEQNKELAQRLSKQYGFSMDIVYDSMEELIKATKPDAVAAFGNIKDHLSVVETCAPKGIHVMVEKPLAVSLEDAKKMEALAKNHGIHLLTNYETSWYETNVKAKNLLDEGKIGGLRKAIIRDGHKDPKKLVFPKSS</sequence>
<protein>
    <submittedName>
        <fullName evidence="2">Gfo/Idh/MocA family oxidoreductase</fullName>
    </submittedName>
</protein>
<proteinExistence type="predicted"/>
<dbReference type="InterPro" id="IPR051450">
    <property type="entry name" value="Gfo/Idh/MocA_Oxidoreductases"/>
</dbReference>
<keyword evidence="3" id="KW-1185">Reference proteome</keyword>
<reference evidence="2" key="1">
    <citation type="submission" date="2022-09" db="EMBL/GenBank/DDBJ databases">
        <title>Maribacter litopenaei sp. nov., isolated from the intestinal tract of the Pacific White Shrimp, Litopenaeus vannamei.</title>
        <authorList>
            <person name="Kim S.Y."/>
            <person name="Hwang C.Y."/>
        </authorList>
    </citation>
    <scope>NUCLEOTIDE SEQUENCE</scope>
    <source>
        <strain evidence="2">HL-LV01</strain>
    </source>
</reference>
<dbReference type="InterPro" id="IPR036291">
    <property type="entry name" value="NAD(P)-bd_dom_sf"/>
</dbReference>
<dbReference type="RefSeq" id="WP_260571567.1">
    <property type="nucleotide sequence ID" value="NZ_CP104205.1"/>
</dbReference>
<organism evidence="2 3">
    <name type="scientific">Maribacter litopenaei</name>
    <dbReference type="NCBI Taxonomy" id="2976127"/>
    <lineage>
        <taxon>Bacteria</taxon>
        <taxon>Pseudomonadati</taxon>
        <taxon>Bacteroidota</taxon>
        <taxon>Flavobacteriia</taxon>
        <taxon>Flavobacteriales</taxon>
        <taxon>Flavobacteriaceae</taxon>
        <taxon>Maribacter</taxon>
    </lineage>
</organism>
<dbReference type="PANTHER" id="PTHR43377">
    <property type="entry name" value="BILIVERDIN REDUCTASE A"/>
    <property type="match status" value="1"/>
</dbReference>
<dbReference type="InterPro" id="IPR000683">
    <property type="entry name" value="Gfo/Idh/MocA-like_OxRdtase_N"/>
</dbReference>
<dbReference type="SUPFAM" id="SSF51735">
    <property type="entry name" value="NAD(P)-binding Rossmann-fold domains"/>
    <property type="match status" value="1"/>
</dbReference>
<feature type="domain" description="Gfo/Idh/MocA-like oxidoreductase N-terminal" evidence="1">
    <location>
        <begin position="27"/>
        <end position="143"/>
    </location>
</feature>
<accession>A0ABY5Y4Q9</accession>
<evidence type="ECO:0000259" key="1">
    <source>
        <dbReference type="Pfam" id="PF01408"/>
    </source>
</evidence>
<name>A0ABY5Y4Q9_9FLAO</name>
<dbReference type="PANTHER" id="PTHR43377:SF1">
    <property type="entry name" value="BILIVERDIN REDUCTASE A"/>
    <property type="match status" value="1"/>
</dbReference>
<dbReference type="Proteomes" id="UP001059209">
    <property type="component" value="Chromosome"/>
</dbReference>
<evidence type="ECO:0000313" key="3">
    <source>
        <dbReference type="Proteomes" id="UP001059209"/>
    </source>
</evidence>
<dbReference type="Pfam" id="PF01408">
    <property type="entry name" value="GFO_IDH_MocA"/>
    <property type="match status" value="1"/>
</dbReference>
<dbReference type="EMBL" id="CP104205">
    <property type="protein sequence ID" value="UWX53995.1"/>
    <property type="molecule type" value="Genomic_DNA"/>
</dbReference>